<sequence length="603" mass="68320">MSINQILQPKEIAIDKKLTGKVKIFYTFKGSDTHCLCTFDIKLDDLKDRKWVSIPLKKCLTSVCSSCPDQLMNSNTAIYSANFEESITVENWSPLHDSRSNIIWEGHGTLNNILSDDHNNAQVTGKLTESDKGGPYDCYVEVLIQLHPIIRHAIQHNNENQHYLPPMRSIWNSNEYSATNNNTTTSSSSSPPTAYHNNTSPTIQQQNRHHHQSTSPPSHRRLNVLQFPIQRDDTHRLPSFNSSSSSLSSLPREMQKEETHHPVYPPALDPNWPGCRYDSSSYDQEIIKRRKLSPPIHQHHQQQHLSPSSSSPSQQQQHLHSNNTKLVSNHHNMHRHSSSSTKPSSIITTSSNTSNNSNSSSAMTTSRLNPTTDTYYHQSRRKKRDTKPPNANDIRPFVEVERAKDGSYILPAEVDSWTVLSLGSVVWDKAAFHNQRYIYPVGYRVKKWYRSMVDPHSDTQYTCEILDGGDEPIFQLNADDNPSECWRGPTPTTVWTIAVRRAFAIRNMDYGHNPVGPDFFGLRKNTIAKMIQDLPDADKCKNYIWQNFEAMSNNKGKSVRRTNTRLSSSSSTGSITNNDKQLESIDENAVSISSPNTVKSEGA</sequence>
<keyword evidence="5" id="KW-1185">Reference proteome</keyword>
<dbReference type="Gene3D" id="3.30.160.360">
    <property type="match status" value="1"/>
</dbReference>
<evidence type="ECO:0000256" key="2">
    <source>
        <dbReference type="ARBA" id="ARBA00023242"/>
    </source>
</evidence>
<dbReference type="PANTHER" id="PTHR22715">
    <property type="entry name" value="TRANSFORMING GROWTH FACTOR BETA REGULATED GENE 1"/>
    <property type="match status" value="1"/>
</dbReference>
<feature type="compositionally biased region" description="Basic residues" evidence="3">
    <location>
        <begin position="207"/>
        <end position="222"/>
    </location>
</feature>
<dbReference type="InterPro" id="IPR003888">
    <property type="entry name" value="FYrich_N"/>
</dbReference>
<dbReference type="Pfam" id="PF05964">
    <property type="entry name" value="FYRN"/>
    <property type="match status" value="1"/>
</dbReference>
<feature type="compositionally biased region" description="Low complexity" evidence="3">
    <location>
        <begin position="338"/>
        <end position="366"/>
    </location>
</feature>
<dbReference type="PROSITE" id="PS51542">
    <property type="entry name" value="FYRN"/>
    <property type="match status" value="1"/>
</dbReference>
<comment type="caution">
    <text evidence="4">The sequence shown here is derived from an EMBL/GenBank/DDBJ whole genome shotgun (WGS) entry which is preliminary data.</text>
</comment>
<feature type="compositionally biased region" description="Low complexity" evidence="3">
    <location>
        <begin position="303"/>
        <end position="321"/>
    </location>
</feature>
<keyword evidence="2" id="KW-0539">Nucleus</keyword>
<evidence type="ECO:0000313" key="5">
    <source>
        <dbReference type="Proteomes" id="UP000650833"/>
    </source>
</evidence>
<dbReference type="InterPro" id="IPR003889">
    <property type="entry name" value="FYrich_C"/>
</dbReference>
<feature type="region of interest" description="Disordered" evidence="3">
    <location>
        <begin position="175"/>
        <end position="276"/>
    </location>
</feature>
<protein>
    <submittedName>
        <fullName evidence="4">Uncharacterized protein</fullName>
    </submittedName>
</protein>
<feature type="region of interest" description="Disordered" evidence="3">
    <location>
        <begin position="555"/>
        <end position="603"/>
    </location>
</feature>
<dbReference type="Pfam" id="PF05965">
    <property type="entry name" value="FYRC"/>
    <property type="match status" value="1"/>
</dbReference>
<gene>
    <name evidence="4" type="ORF">INT46_005248</name>
</gene>
<feature type="compositionally biased region" description="Polar residues" evidence="3">
    <location>
        <begin position="590"/>
        <end position="603"/>
    </location>
</feature>
<organism evidence="4 5">
    <name type="scientific">Mucor plumbeus</name>
    <dbReference type="NCBI Taxonomy" id="97098"/>
    <lineage>
        <taxon>Eukaryota</taxon>
        <taxon>Fungi</taxon>
        <taxon>Fungi incertae sedis</taxon>
        <taxon>Mucoromycota</taxon>
        <taxon>Mucoromycotina</taxon>
        <taxon>Mucoromycetes</taxon>
        <taxon>Mucorales</taxon>
        <taxon>Mucorineae</taxon>
        <taxon>Mucoraceae</taxon>
        <taxon>Mucor</taxon>
    </lineage>
</organism>
<feature type="compositionally biased region" description="Polar residues" evidence="3">
    <location>
        <begin position="367"/>
        <end position="377"/>
    </location>
</feature>
<feature type="compositionally biased region" description="Low complexity" evidence="3">
    <location>
        <begin position="564"/>
        <end position="578"/>
    </location>
</feature>
<feature type="compositionally biased region" description="Polar residues" evidence="3">
    <location>
        <begin position="196"/>
        <end position="206"/>
    </location>
</feature>
<dbReference type="SMART" id="SM00541">
    <property type="entry name" value="FYRN"/>
    <property type="match status" value="1"/>
</dbReference>
<accession>A0A8H7RQ80</accession>
<evidence type="ECO:0000256" key="3">
    <source>
        <dbReference type="SAM" id="MobiDB-lite"/>
    </source>
</evidence>
<feature type="compositionally biased region" description="Low complexity" evidence="3">
    <location>
        <begin position="175"/>
        <end position="195"/>
    </location>
</feature>
<dbReference type="EMBL" id="JAEPRC010000031">
    <property type="protein sequence ID" value="KAG2213793.1"/>
    <property type="molecule type" value="Genomic_DNA"/>
</dbReference>
<dbReference type="Proteomes" id="UP000650833">
    <property type="component" value="Unassembled WGS sequence"/>
</dbReference>
<dbReference type="GO" id="GO:0005634">
    <property type="term" value="C:nucleus"/>
    <property type="evidence" value="ECO:0007669"/>
    <property type="project" value="UniProtKB-SubCell"/>
</dbReference>
<dbReference type="GO" id="GO:0051726">
    <property type="term" value="P:regulation of cell cycle"/>
    <property type="evidence" value="ECO:0007669"/>
    <property type="project" value="TreeGrafter"/>
</dbReference>
<dbReference type="OrthoDB" id="285793at2759"/>
<reference evidence="4" key="1">
    <citation type="submission" date="2020-12" db="EMBL/GenBank/DDBJ databases">
        <title>Metabolic potential, ecology and presence of endohyphal bacteria is reflected in genomic diversity of Mucoromycotina.</title>
        <authorList>
            <person name="Muszewska A."/>
            <person name="Okrasinska A."/>
            <person name="Steczkiewicz K."/>
            <person name="Drgas O."/>
            <person name="Orlowska M."/>
            <person name="Perlinska-Lenart U."/>
            <person name="Aleksandrzak-Piekarczyk T."/>
            <person name="Szatraj K."/>
            <person name="Zielenkiewicz U."/>
            <person name="Pilsyk S."/>
            <person name="Malc E."/>
            <person name="Mieczkowski P."/>
            <person name="Kruszewska J.S."/>
            <person name="Biernat P."/>
            <person name="Pawlowska J."/>
        </authorList>
    </citation>
    <scope>NUCLEOTIDE SEQUENCE</scope>
    <source>
        <strain evidence="4">CBS 226.32</strain>
    </source>
</reference>
<evidence type="ECO:0000256" key="1">
    <source>
        <dbReference type="ARBA" id="ARBA00004123"/>
    </source>
</evidence>
<dbReference type="PROSITE" id="PS51543">
    <property type="entry name" value="FYRC"/>
    <property type="match status" value="1"/>
</dbReference>
<comment type="subcellular location">
    <subcellularLocation>
        <location evidence="1">Nucleus</location>
    </subcellularLocation>
</comment>
<dbReference type="AlphaFoldDB" id="A0A8H7RQ80"/>
<proteinExistence type="predicted"/>
<feature type="region of interest" description="Disordered" evidence="3">
    <location>
        <begin position="294"/>
        <end position="393"/>
    </location>
</feature>
<dbReference type="PANTHER" id="PTHR22715:SF0">
    <property type="entry name" value="TRANSFORMING GROWTH FACTOR BETA REGULATOR 1"/>
    <property type="match status" value="1"/>
</dbReference>
<evidence type="ECO:0000313" key="4">
    <source>
        <dbReference type="EMBL" id="KAG2213793.1"/>
    </source>
</evidence>
<dbReference type="InterPro" id="IPR040092">
    <property type="entry name" value="TBRG1"/>
</dbReference>
<name>A0A8H7RQ80_9FUNG</name>